<dbReference type="Proteomes" id="UP000231823">
    <property type="component" value="Chromosome"/>
</dbReference>
<sequence>MRNAAYILCIISTVLCSWMLIPMAWMIPMTLAAKKVLVMVNNILL</sequence>
<dbReference type="RefSeq" id="WP_157806907.1">
    <property type="nucleotide sequence ID" value="NZ_CP025057.1"/>
</dbReference>
<dbReference type="OrthoDB" id="390351at2"/>
<evidence type="ECO:0000313" key="1">
    <source>
        <dbReference type="EMBL" id="AUB31141.1"/>
    </source>
</evidence>
<protein>
    <submittedName>
        <fullName evidence="1">Uncharacterized protein</fullName>
    </submittedName>
</protein>
<keyword evidence="2" id="KW-1185">Reference proteome</keyword>
<dbReference type="AlphaFoldDB" id="A0A2K8SCF0"/>
<accession>A0A2K8SCF0</accession>
<organism evidence="1 2">
    <name type="scientific">Spiroplasma floricola 23-6</name>
    <dbReference type="NCBI Taxonomy" id="1336749"/>
    <lineage>
        <taxon>Bacteria</taxon>
        <taxon>Bacillati</taxon>
        <taxon>Mycoplasmatota</taxon>
        <taxon>Mollicutes</taxon>
        <taxon>Entomoplasmatales</taxon>
        <taxon>Spiroplasmataceae</taxon>
        <taxon>Spiroplasma</taxon>
    </lineage>
</organism>
<dbReference type="EMBL" id="CP025057">
    <property type="protein sequence ID" value="AUB31141.1"/>
    <property type="molecule type" value="Genomic_DNA"/>
</dbReference>
<dbReference type="KEGG" id="sfz:SFLOR_v1c00800"/>
<proteinExistence type="predicted"/>
<name>A0A2K8SCF0_9MOLU</name>
<gene>
    <name evidence="1" type="ORF">SFLOR_v1c00800</name>
</gene>
<reference evidence="1 2" key="1">
    <citation type="submission" date="2017-12" db="EMBL/GenBank/DDBJ databases">
        <title>Complete genome sequence of Spiroplasma floricola 23-6 (ATCC 29989).</title>
        <authorList>
            <person name="Tsai Y.-M."/>
            <person name="Wu P.-S."/>
            <person name="Lo W.-S."/>
            <person name="Kuo C.-H."/>
        </authorList>
    </citation>
    <scope>NUCLEOTIDE SEQUENCE [LARGE SCALE GENOMIC DNA]</scope>
    <source>
        <strain evidence="1 2">23-6</strain>
    </source>
</reference>
<evidence type="ECO:0000313" key="2">
    <source>
        <dbReference type="Proteomes" id="UP000231823"/>
    </source>
</evidence>